<organism evidence="6 7">
    <name type="scientific">Ogataea polymorpha</name>
    <dbReference type="NCBI Taxonomy" id="460523"/>
    <lineage>
        <taxon>Eukaryota</taxon>
        <taxon>Fungi</taxon>
        <taxon>Dikarya</taxon>
        <taxon>Ascomycota</taxon>
        <taxon>Saccharomycotina</taxon>
        <taxon>Pichiomycetes</taxon>
        <taxon>Pichiales</taxon>
        <taxon>Pichiaceae</taxon>
        <taxon>Ogataea</taxon>
    </lineage>
</organism>
<evidence type="ECO:0000256" key="1">
    <source>
        <dbReference type="ARBA" id="ARBA00022574"/>
    </source>
</evidence>
<dbReference type="Proteomes" id="UP000788993">
    <property type="component" value="Unassembled WGS sequence"/>
</dbReference>
<dbReference type="InterPro" id="IPR051179">
    <property type="entry name" value="WD_repeat_multifunction"/>
</dbReference>
<evidence type="ECO:0000313" key="6">
    <source>
        <dbReference type="EMBL" id="KAH3664527.1"/>
    </source>
</evidence>
<dbReference type="GO" id="GO:0000502">
    <property type="term" value="C:proteasome complex"/>
    <property type="evidence" value="ECO:0007669"/>
    <property type="project" value="UniProtKB-KW"/>
</dbReference>
<dbReference type="InterPro" id="IPR001680">
    <property type="entry name" value="WD40_rpt"/>
</dbReference>
<dbReference type="PANTHER" id="PTHR19857">
    <property type="entry name" value="MITOCHONDRIAL DIVISION PROTEIN 1-RELATED"/>
    <property type="match status" value="1"/>
</dbReference>
<dbReference type="Gene3D" id="2.130.10.10">
    <property type="entry name" value="YVTN repeat-like/Quinoprotein amine dehydrogenase"/>
    <property type="match status" value="1"/>
</dbReference>
<dbReference type="AlphaFoldDB" id="A0A9P8P457"/>
<keyword evidence="3" id="KW-0647">Proteasome</keyword>
<dbReference type="InterPro" id="IPR036322">
    <property type="entry name" value="WD40_repeat_dom_sf"/>
</dbReference>
<dbReference type="PROSITE" id="PS50082">
    <property type="entry name" value="WD_REPEATS_2"/>
    <property type="match status" value="2"/>
</dbReference>
<keyword evidence="2" id="KW-0677">Repeat</keyword>
<gene>
    <name evidence="6" type="ORF">OGATHE_003342</name>
</gene>
<comment type="caution">
    <text evidence="6">The sequence shown here is derived from an EMBL/GenBank/DDBJ whole genome shotgun (WGS) entry which is preliminary data.</text>
</comment>
<feature type="repeat" description="WD" evidence="5">
    <location>
        <begin position="118"/>
        <end position="159"/>
    </location>
</feature>
<comment type="similarity">
    <text evidence="4">Belongs to the WD repeat PAAF1/RPN14 family.</text>
</comment>
<evidence type="ECO:0000256" key="4">
    <source>
        <dbReference type="ARBA" id="ARBA00038321"/>
    </source>
</evidence>
<keyword evidence="7" id="KW-1185">Reference proteome</keyword>
<dbReference type="SMART" id="SM00320">
    <property type="entry name" value="WD40"/>
    <property type="match status" value="3"/>
</dbReference>
<reference evidence="6" key="2">
    <citation type="submission" date="2021-01" db="EMBL/GenBank/DDBJ databases">
        <authorList>
            <person name="Schikora-Tamarit M.A."/>
        </authorList>
    </citation>
    <scope>NUCLEOTIDE SEQUENCE</scope>
    <source>
        <strain evidence="6">NCAIM Y.01608</strain>
    </source>
</reference>
<dbReference type="Pfam" id="PF00400">
    <property type="entry name" value="WD40"/>
    <property type="match status" value="1"/>
</dbReference>
<dbReference type="SUPFAM" id="SSF50978">
    <property type="entry name" value="WD40 repeat-like"/>
    <property type="match status" value="1"/>
</dbReference>
<evidence type="ECO:0000256" key="2">
    <source>
        <dbReference type="ARBA" id="ARBA00022737"/>
    </source>
</evidence>
<dbReference type="InterPro" id="IPR015943">
    <property type="entry name" value="WD40/YVTN_repeat-like_dom_sf"/>
</dbReference>
<evidence type="ECO:0000313" key="7">
    <source>
        <dbReference type="Proteomes" id="UP000788993"/>
    </source>
</evidence>
<sequence length="369" mass="41284">MIDKVIIQHDFRYVIQDVQRGVVEKERFWIYINDERADFECTGKDIVSLGAWKFEEKHGDIVLKNGSKSITLKQPLSVTNADYEISCLAATDDGQRAIGGTQGQLKFISSDGKCVEVDNAHYSDVLQIQYFPSKQVAMTIGLDFSIKIWSVLDGSNPRTMRKHTAMLTALAAIGRGRNIVSGARDGALYIWECASGQPVWEFRRVKNMTDPVVGLAVIDTEETGNDARPVSDSIFYETENKNLLVGYESGVVSTYDLGTRCFLGEFSAGDKMSAFAANKEILVTGHSDGTIRCFRGSEKIWELHSDEEVRKIQISDRKIFCLQRQVAIVDYNGKIDSIFSDYYGLNDFCAIPGILYVACKDKTLKKINL</sequence>
<dbReference type="EMBL" id="JAEUBD010001178">
    <property type="protein sequence ID" value="KAH3664527.1"/>
    <property type="molecule type" value="Genomic_DNA"/>
</dbReference>
<name>A0A9P8P457_9ASCO</name>
<accession>A0A9P8P457</accession>
<feature type="repeat" description="WD" evidence="5">
    <location>
        <begin position="160"/>
        <end position="201"/>
    </location>
</feature>
<proteinExistence type="inferred from homology"/>
<protein>
    <recommendedName>
        <fullName evidence="8">Proteasomal ATPase-associated factor 1</fullName>
    </recommendedName>
</protein>
<evidence type="ECO:0008006" key="8">
    <source>
        <dbReference type="Google" id="ProtNLM"/>
    </source>
</evidence>
<evidence type="ECO:0000256" key="3">
    <source>
        <dbReference type="ARBA" id="ARBA00022942"/>
    </source>
</evidence>
<dbReference type="PANTHER" id="PTHR19857:SF19">
    <property type="entry name" value="26S PROTEASOME REGULATORY SUBUNIT RPN14"/>
    <property type="match status" value="1"/>
</dbReference>
<reference evidence="6" key="1">
    <citation type="journal article" date="2021" name="Open Biol.">
        <title>Shared evolutionary footprints suggest mitochondrial oxidative damage underlies multiple complex I losses in fungi.</title>
        <authorList>
            <person name="Schikora-Tamarit M.A."/>
            <person name="Marcet-Houben M."/>
            <person name="Nosek J."/>
            <person name="Gabaldon T."/>
        </authorList>
    </citation>
    <scope>NUCLEOTIDE SEQUENCE</scope>
    <source>
        <strain evidence="6">NCAIM Y.01608</strain>
    </source>
</reference>
<keyword evidence="1 5" id="KW-0853">WD repeat</keyword>
<dbReference type="PROSITE" id="PS50294">
    <property type="entry name" value="WD_REPEATS_REGION"/>
    <property type="match status" value="1"/>
</dbReference>
<evidence type="ECO:0000256" key="5">
    <source>
        <dbReference type="PROSITE-ProRule" id="PRU00221"/>
    </source>
</evidence>